<dbReference type="SUPFAM" id="SSF53335">
    <property type="entry name" value="S-adenosyl-L-methionine-dependent methyltransferases"/>
    <property type="match status" value="1"/>
</dbReference>
<feature type="binding site" evidence="11">
    <location>
        <position position="338"/>
    </location>
    <ligand>
        <name>S-adenosyl-L-methionine</name>
        <dbReference type="ChEBI" id="CHEBI:59789"/>
    </ligand>
</feature>
<feature type="domain" description="SAM-dependent MTase RsmB/NOP-type" evidence="13">
    <location>
        <begin position="212"/>
        <end position="496"/>
    </location>
</feature>
<dbReference type="InterPro" id="IPR001678">
    <property type="entry name" value="MeTrfase_RsmB-F_NOP2_dom"/>
</dbReference>
<dbReference type="InterPro" id="IPR035979">
    <property type="entry name" value="RBD_domain_sf"/>
</dbReference>
<dbReference type="Gene3D" id="3.30.70.330">
    <property type="match status" value="1"/>
</dbReference>
<dbReference type="SUPFAM" id="SSF54928">
    <property type="entry name" value="RNA-binding domain, RBD"/>
    <property type="match status" value="1"/>
</dbReference>
<dbReference type="PRINTS" id="PR02008">
    <property type="entry name" value="RCMTFAMILY"/>
</dbReference>
<evidence type="ECO:0000256" key="4">
    <source>
        <dbReference type="ARBA" id="ARBA00022679"/>
    </source>
</evidence>
<evidence type="ECO:0000256" key="10">
    <source>
        <dbReference type="ARBA" id="ARBA00049302"/>
    </source>
</evidence>
<dbReference type="PROSITE" id="PS51686">
    <property type="entry name" value="SAM_MT_RSMB_NOP"/>
    <property type="match status" value="1"/>
</dbReference>
<evidence type="ECO:0000256" key="6">
    <source>
        <dbReference type="ARBA" id="ARBA00022884"/>
    </source>
</evidence>
<protein>
    <recommendedName>
        <fullName evidence="9">NOL1/NOP2/Sun domain family member 4</fullName>
    </recommendedName>
</protein>
<feature type="binding site" evidence="11">
    <location>
        <begin position="301"/>
        <end position="307"/>
    </location>
    <ligand>
        <name>S-adenosyl-L-methionine</name>
        <dbReference type="ChEBI" id="CHEBI:59789"/>
    </ligand>
</feature>
<feature type="active site" description="Nucleophile" evidence="11">
    <location>
        <position position="436"/>
    </location>
</feature>
<dbReference type="PANTHER" id="PTHR22808:SF3">
    <property type="entry name" value="5-METHYLCYTOSINE RRNA METHYLTRANSFERASE NSUN4"/>
    <property type="match status" value="1"/>
</dbReference>
<keyword evidence="6 11" id="KW-0694">RNA-binding</keyword>
<keyword evidence="7" id="KW-0809">Transit peptide</keyword>
<feature type="binding site" evidence="11">
    <location>
        <position position="383"/>
    </location>
    <ligand>
        <name>S-adenosyl-L-methionine</name>
        <dbReference type="ChEBI" id="CHEBI:59789"/>
    </ligand>
</feature>
<comment type="similarity">
    <text evidence="11">Belongs to the class I-like SAM-binding methyltransferase superfamily. RsmB/NOP family.</text>
</comment>
<name>A0ABN7UIU7_GIGMA</name>
<feature type="compositionally biased region" description="Polar residues" evidence="12">
    <location>
        <begin position="43"/>
        <end position="54"/>
    </location>
</feature>
<comment type="subcellular location">
    <subcellularLocation>
        <location evidence="1">Mitochondrion</location>
    </subcellularLocation>
</comment>
<evidence type="ECO:0000256" key="5">
    <source>
        <dbReference type="ARBA" id="ARBA00022691"/>
    </source>
</evidence>
<dbReference type="Pfam" id="PF00076">
    <property type="entry name" value="RRM_1"/>
    <property type="match status" value="1"/>
</dbReference>
<gene>
    <name evidence="14" type="ORF">GMARGA_LOCUS6610</name>
</gene>
<dbReference type="InterPro" id="IPR023267">
    <property type="entry name" value="RCMT"/>
</dbReference>
<proteinExistence type="inferred from homology"/>
<dbReference type="InterPro" id="IPR049560">
    <property type="entry name" value="MeTrfase_RsmB-F_NOP2_cat"/>
</dbReference>
<evidence type="ECO:0000256" key="9">
    <source>
        <dbReference type="ARBA" id="ARBA00042050"/>
    </source>
</evidence>
<dbReference type="Proteomes" id="UP000789901">
    <property type="component" value="Unassembled WGS sequence"/>
</dbReference>
<evidence type="ECO:0000313" key="15">
    <source>
        <dbReference type="Proteomes" id="UP000789901"/>
    </source>
</evidence>
<dbReference type="Gene3D" id="6.20.240.40">
    <property type="match status" value="1"/>
</dbReference>
<reference evidence="14 15" key="1">
    <citation type="submission" date="2021-06" db="EMBL/GenBank/DDBJ databases">
        <authorList>
            <person name="Kallberg Y."/>
            <person name="Tangrot J."/>
            <person name="Rosling A."/>
        </authorList>
    </citation>
    <scope>NUCLEOTIDE SEQUENCE [LARGE SCALE GENOMIC DNA]</scope>
    <source>
        <strain evidence="14 15">120-4 pot B 10/14</strain>
    </source>
</reference>
<accession>A0ABN7UIU7</accession>
<evidence type="ECO:0000256" key="1">
    <source>
        <dbReference type="ARBA" id="ARBA00004173"/>
    </source>
</evidence>
<sequence length="525" mass="59265">MGSNEKPCRNCEALRAQLEQKEAIVDKYQKIVQSQNELLQDLTQKSPYTSGSSRKQSENFGHFGTSSSYDLNNKVTAVTAPKTRGKQVSKSCRAFIGSITDGIDKETLKKCLEDAFGAVENIDMIPSKACAFADFATQTAYHAAVSEGAVCFCSAKTLNNSTQLQPDSEKFNSLSKNKKKLVLKNSLHHSITLSKFSSFYSSQYGKDRWQNLFKSLQNPTRYCALINKFTSPKHIQSFLSTTPNLEQVSFLDLPCYVSSERFKQPEKDENGILNYYLLDAASIMVVKALDLNVNDVILDLCAAPGGKSLVILQYLLSSIIHNNNDFSMNYGGFLTSNDPSPNRCRRLKQVITDYIPPSLQHHIKILSLDLSLSLPTYDKILVDAPCSAERHLLNSPNEFSKWKPSRSKIMSQKQYKMLLDAVKGIHVGGLLVYVTCSINKFENEEVVKKILKNSWVPLEEVKSEWIIGEPCEKGWIILPDKCDGWGPLYFAILKRVGEGEFRKKEKRTFRRFNADKNIENDDYEE</sequence>
<dbReference type="PANTHER" id="PTHR22808">
    <property type="entry name" value="NCL1 YEAST -RELATED NOL1/NOP2/FMU SUN DOMAIN-CONTAINING"/>
    <property type="match status" value="1"/>
</dbReference>
<evidence type="ECO:0000313" key="14">
    <source>
        <dbReference type="EMBL" id="CAG8595311.1"/>
    </source>
</evidence>
<keyword evidence="3 11" id="KW-0489">Methyltransferase</keyword>
<keyword evidence="15" id="KW-1185">Reference proteome</keyword>
<evidence type="ECO:0000256" key="8">
    <source>
        <dbReference type="ARBA" id="ARBA00023128"/>
    </source>
</evidence>
<keyword evidence="8" id="KW-0496">Mitochondrion</keyword>
<keyword evidence="5 11" id="KW-0949">S-adenosyl-L-methionine</keyword>
<dbReference type="InterPro" id="IPR000504">
    <property type="entry name" value="RRM_dom"/>
</dbReference>
<evidence type="ECO:0000256" key="2">
    <source>
        <dbReference type="ARBA" id="ARBA00022552"/>
    </source>
</evidence>
<feature type="region of interest" description="Disordered" evidence="12">
    <location>
        <begin position="43"/>
        <end position="65"/>
    </location>
</feature>
<dbReference type="InterPro" id="IPR029063">
    <property type="entry name" value="SAM-dependent_MTases_sf"/>
</dbReference>
<evidence type="ECO:0000256" key="3">
    <source>
        <dbReference type="ARBA" id="ARBA00022603"/>
    </source>
</evidence>
<dbReference type="Gene3D" id="3.40.50.150">
    <property type="entry name" value="Vaccinia Virus protein VP39"/>
    <property type="match status" value="1"/>
</dbReference>
<comment type="caution">
    <text evidence="11">Lacks conserved residue(s) required for the propagation of feature annotation.</text>
</comment>
<evidence type="ECO:0000259" key="13">
    <source>
        <dbReference type="PROSITE" id="PS51686"/>
    </source>
</evidence>
<dbReference type="EMBL" id="CAJVQB010003034">
    <property type="protein sequence ID" value="CAG8595311.1"/>
    <property type="molecule type" value="Genomic_DNA"/>
</dbReference>
<dbReference type="InterPro" id="IPR012677">
    <property type="entry name" value="Nucleotide-bd_a/b_plait_sf"/>
</dbReference>
<dbReference type="Pfam" id="PF01189">
    <property type="entry name" value="Methyltr_RsmB-F"/>
    <property type="match status" value="1"/>
</dbReference>
<keyword evidence="2" id="KW-0698">rRNA processing</keyword>
<evidence type="ECO:0000256" key="11">
    <source>
        <dbReference type="PROSITE-ProRule" id="PRU01023"/>
    </source>
</evidence>
<evidence type="ECO:0000256" key="12">
    <source>
        <dbReference type="SAM" id="MobiDB-lite"/>
    </source>
</evidence>
<evidence type="ECO:0000256" key="7">
    <source>
        <dbReference type="ARBA" id="ARBA00022946"/>
    </source>
</evidence>
<comment type="catalytic activity">
    <reaction evidence="10">
        <text>a cytidine in rRNA + S-adenosyl-L-methionine = a 5-methylcytidine in rRNA + S-adenosyl-L-homocysteine + H(+)</text>
        <dbReference type="Rhea" id="RHEA:61484"/>
        <dbReference type="Rhea" id="RHEA-COMP:15836"/>
        <dbReference type="Rhea" id="RHEA-COMP:15837"/>
        <dbReference type="ChEBI" id="CHEBI:15378"/>
        <dbReference type="ChEBI" id="CHEBI:57856"/>
        <dbReference type="ChEBI" id="CHEBI:59789"/>
        <dbReference type="ChEBI" id="CHEBI:74483"/>
        <dbReference type="ChEBI" id="CHEBI:82748"/>
    </reaction>
</comment>
<comment type="caution">
    <text evidence="14">The sequence shown here is derived from an EMBL/GenBank/DDBJ whole genome shotgun (WGS) entry which is preliminary data.</text>
</comment>
<organism evidence="14 15">
    <name type="scientific">Gigaspora margarita</name>
    <dbReference type="NCBI Taxonomy" id="4874"/>
    <lineage>
        <taxon>Eukaryota</taxon>
        <taxon>Fungi</taxon>
        <taxon>Fungi incertae sedis</taxon>
        <taxon>Mucoromycota</taxon>
        <taxon>Glomeromycotina</taxon>
        <taxon>Glomeromycetes</taxon>
        <taxon>Diversisporales</taxon>
        <taxon>Gigasporaceae</taxon>
        <taxon>Gigaspora</taxon>
    </lineage>
</organism>
<keyword evidence="4 11" id="KW-0808">Transferase</keyword>